<dbReference type="EMBL" id="AOPY01001561">
    <property type="protein sequence ID" value="EPJ36515.1"/>
    <property type="molecule type" value="Genomic_DNA"/>
</dbReference>
<gene>
    <name evidence="1" type="ORF">STAFG_6439</name>
</gene>
<proteinExistence type="predicted"/>
<protein>
    <submittedName>
        <fullName evidence="1">Uncharacterized protein</fullName>
    </submittedName>
</protein>
<keyword evidence="2" id="KW-1185">Reference proteome</keyword>
<evidence type="ECO:0000313" key="1">
    <source>
        <dbReference type="EMBL" id="EPJ36515.1"/>
    </source>
</evidence>
<dbReference type="AlphaFoldDB" id="S4MLN2"/>
<sequence>MELELVEPNLFLWLHPQSVPRVVEAVLAAAR</sequence>
<name>S4MLN2_9ACTN</name>
<dbReference type="Proteomes" id="UP000015001">
    <property type="component" value="Unassembled WGS sequence"/>
</dbReference>
<evidence type="ECO:0000313" key="2">
    <source>
        <dbReference type="Proteomes" id="UP000015001"/>
    </source>
</evidence>
<reference evidence="1 2" key="1">
    <citation type="submission" date="2013-02" db="EMBL/GenBank/DDBJ databases">
        <title>Draft Genome Sequence of Streptomyces afghaniensis, Which Produces Compounds of the Julimycin B-Complex.</title>
        <authorList>
            <person name="Gruening B.A."/>
            <person name="Praeg A."/>
            <person name="Erxleben A."/>
            <person name="Guenther S."/>
            <person name="Fiedler H.-P."/>
            <person name="Goodfellow M."/>
            <person name="Mueller M."/>
        </authorList>
    </citation>
    <scope>NUCLEOTIDE SEQUENCE [LARGE SCALE GENOMIC DNA]</scope>
    <source>
        <strain evidence="1 2">772</strain>
    </source>
</reference>
<dbReference type="HOGENOM" id="CLU_3398668_0_0_11"/>
<comment type="caution">
    <text evidence="1">The sequence shown here is derived from an EMBL/GenBank/DDBJ whole genome shotgun (WGS) entry which is preliminary data.</text>
</comment>
<organism evidence="1 2">
    <name type="scientific">Streptomyces afghaniensis 772</name>
    <dbReference type="NCBI Taxonomy" id="1283301"/>
    <lineage>
        <taxon>Bacteria</taxon>
        <taxon>Bacillati</taxon>
        <taxon>Actinomycetota</taxon>
        <taxon>Actinomycetes</taxon>
        <taxon>Kitasatosporales</taxon>
        <taxon>Streptomycetaceae</taxon>
        <taxon>Streptomyces</taxon>
    </lineage>
</organism>
<accession>S4MLN2</accession>
<dbReference type="PATRIC" id="fig|1283301.3.peg.6393"/>